<feature type="compositionally biased region" description="Low complexity" evidence="1">
    <location>
        <begin position="216"/>
        <end position="229"/>
    </location>
</feature>
<feature type="compositionally biased region" description="Low complexity" evidence="1">
    <location>
        <begin position="682"/>
        <end position="721"/>
    </location>
</feature>
<feature type="region of interest" description="Disordered" evidence="1">
    <location>
        <begin position="580"/>
        <end position="734"/>
    </location>
</feature>
<dbReference type="AlphaFoldDB" id="A0A6J4N3T7"/>
<feature type="compositionally biased region" description="Low complexity" evidence="1">
    <location>
        <begin position="240"/>
        <end position="251"/>
    </location>
</feature>
<organism evidence="2">
    <name type="scientific">uncultured Nocardioidaceae bacterium</name>
    <dbReference type="NCBI Taxonomy" id="253824"/>
    <lineage>
        <taxon>Bacteria</taxon>
        <taxon>Bacillati</taxon>
        <taxon>Actinomycetota</taxon>
        <taxon>Actinomycetes</taxon>
        <taxon>Propionibacteriales</taxon>
        <taxon>Nocardioidaceae</taxon>
        <taxon>environmental samples</taxon>
    </lineage>
</organism>
<proteinExistence type="predicted"/>
<protein>
    <submittedName>
        <fullName evidence="2">Uncharacterized protein</fullName>
    </submittedName>
</protein>
<feature type="region of interest" description="Disordered" evidence="1">
    <location>
        <begin position="79"/>
        <end position="139"/>
    </location>
</feature>
<feature type="compositionally biased region" description="Polar residues" evidence="1">
    <location>
        <begin position="118"/>
        <end position="127"/>
    </location>
</feature>
<evidence type="ECO:0000313" key="2">
    <source>
        <dbReference type="EMBL" id="CAA9375707.1"/>
    </source>
</evidence>
<reference evidence="2" key="1">
    <citation type="submission" date="2020-02" db="EMBL/GenBank/DDBJ databases">
        <authorList>
            <person name="Meier V. D."/>
        </authorList>
    </citation>
    <scope>NUCLEOTIDE SEQUENCE</scope>
    <source>
        <strain evidence="2">AVDCRST_MAG47</strain>
    </source>
</reference>
<feature type="compositionally biased region" description="Polar residues" evidence="1">
    <location>
        <begin position="363"/>
        <end position="373"/>
    </location>
</feature>
<feature type="region of interest" description="Disordered" evidence="1">
    <location>
        <begin position="154"/>
        <end position="566"/>
    </location>
</feature>
<gene>
    <name evidence="2" type="ORF">AVDCRST_MAG47-1727</name>
</gene>
<name>A0A6J4N3T7_9ACTN</name>
<dbReference type="EMBL" id="CADCUK010000116">
    <property type="protein sequence ID" value="CAA9375707.1"/>
    <property type="molecule type" value="Genomic_DNA"/>
</dbReference>
<evidence type="ECO:0000256" key="1">
    <source>
        <dbReference type="SAM" id="MobiDB-lite"/>
    </source>
</evidence>
<feature type="compositionally biased region" description="Low complexity" evidence="1">
    <location>
        <begin position="660"/>
        <end position="673"/>
    </location>
</feature>
<feature type="compositionally biased region" description="Low complexity" evidence="1">
    <location>
        <begin position="129"/>
        <end position="139"/>
    </location>
</feature>
<accession>A0A6J4N3T7</accession>
<feature type="compositionally biased region" description="Basic and acidic residues" evidence="1">
    <location>
        <begin position="394"/>
        <end position="404"/>
    </location>
</feature>
<sequence length="771" mass="77705">MRWPWQRREPVEPAPDRGAPPVQRDGAEPSPMGWAFLPPLQRQLGDMPLVARAESFPSQLPAWQNPSFTGTLAHRVSTDAPSGVIDGDGGGTGEPSVHSGSPDLTLLAPAPVRPTPVQRATSVSSPSDGGAPAPLTTAAPSGLPVLVVQSYEAPADPPADTTAEVVSDDPASEVDAIATSATTDRHEDPHAPVAGDPTPESRAPAPVQRSIDSGQASVVATSSTSPATRVRPEVGGRRLGLGAPLPTLPLASDVPPVQRTDVPPLLGSEGGEGYVEVDIPARQTRSEAPARPTEPMVPREVTRPAESAETGAPAVPTVPAVKDTEPDAPTLASEVAEHETGLDAAGTPGPVTSAPPDMPTAPIQRSVSDSSDAPSPGLGESIADGSTPGAPNTEEARLAPEKTHHVTASTAADDGPMAEPDPRPPSNAVSDRPVLAQRSLATGAEPFSDPDVEPGAGHGATPAPSLAAARPTLVGKNAAQAGAPEIQRTPAAPFATGPIELSLQRTTSDSASPEGIGSGAIDTSDHHAAVMEAPPPDRPATWSATEADGTGTADMNGEAPLSIANPTRPTLATAAPLLGPATATVQRSTDTVDVRSHAGPSWSPPVSTRQAERPSAAVQTHTRPTWHGAGVPAVQRAAGGAHLQRAVSTASDGGTGLAKSPEPSSPVGVPEMPLAAPAAGEDAPVQPAVVEDVAPDAAGVPGDAAAPTTREAGVAAAAAASPGGGAAGAAGATSPEELEALAGRLFTPLMRRIRSEMLLDRERRGLRTDSW</sequence>
<feature type="compositionally biased region" description="Basic and acidic residues" evidence="1">
    <location>
        <begin position="1"/>
        <end position="15"/>
    </location>
</feature>
<feature type="region of interest" description="Disordered" evidence="1">
    <location>
        <begin position="1"/>
        <end position="35"/>
    </location>
</feature>